<organism evidence="1 2">
    <name type="scientific">Exserohilum turcicum (strain 28A)</name>
    <name type="common">Northern leaf blight fungus</name>
    <name type="synonym">Setosphaeria turcica</name>
    <dbReference type="NCBI Taxonomy" id="671987"/>
    <lineage>
        <taxon>Eukaryota</taxon>
        <taxon>Fungi</taxon>
        <taxon>Dikarya</taxon>
        <taxon>Ascomycota</taxon>
        <taxon>Pezizomycotina</taxon>
        <taxon>Dothideomycetes</taxon>
        <taxon>Pleosporomycetidae</taxon>
        <taxon>Pleosporales</taxon>
        <taxon>Pleosporineae</taxon>
        <taxon>Pleosporaceae</taxon>
        <taxon>Exserohilum</taxon>
    </lineage>
</organism>
<dbReference type="EMBL" id="KB908877">
    <property type="protein sequence ID" value="EOA80754.1"/>
    <property type="molecule type" value="Genomic_DNA"/>
</dbReference>
<keyword evidence="2" id="KW-1185">Reference proteome</keyword>
<dbReference type="HOGENOM" id="CLU_2832814_0_0_1"/>
<dbReference type="AlphaFoldDB" id="R0JT93"/>
<proteinExistence type="predicted"/>
<protein>
    <submittedName>
        <fullName evidence="1">Uncharacterized protein</fullName>
    </submittedName>
</protein>
<gene>
    <name evidence="1" type="ORF">SETTUDRAFT_166205</name>
</gene>
<dbReference type="Proteomes" id="UP000016935">
    <property type="component" value="Unassembled WGS sequence"/>
</dbReference>
<sequence>MTVATLVCMPKRAVYILLSPLYPFSVCRSETTHVLLHAVPLSHLHLLLRVLYMDQFDSVWVAVKWI</sequence>
<accession>R0JT93</accession>
<name>R0JT93_EXST2</name>
<dbReference type="RefSeq" id="XP_008031381.1">
    <property type="nucleotide sequence ID" value="XM_008033190.1"/>
</dbReference>
<evidence type="ECO:0000313" key="1">
    <source>
        <dbReference type="EMBL" id="EOA80754.1"/>
    </source>
</evidence>
<evidence type="ECO:0000313" key="2">
    <source>
        <dbReference type="Proteomes" id="UP000016935"/>
    </source>
</evidence>
<reference evidence="1 2" key="1">
    <citation type="journal article" date="2012" name="PLoS Pathog.">
        <title>Diverse lifestyles and strategies of plant pathogenesis encoded in the genomes of eighteen Dothideomycetes fungi.</title>
        <authorList>
            <person name="Ohm R.A."/>
            <person name="Feau N."/>
            <person name="Henrissat B."/>
            <person name="Schoch C.L."/>
            <person name="Horwitz B.A."/>
            <person name="Barry K.W."/>
            <person name="Condon B.J."/>
            <person name="Copeland A.C."/>
            <person name="Dhillon B."/>
            <person name="Glaser F."/>
            <person name="Hesse C.N."/>
            <person name="Kosti I."/>
            <person name="LaButti K."/>
            <person name="Lindquist E.A."/>
            <person name="Lucas S."/>
            <person name="Salamov A.A."/>
            <person name="Bradshaw R.E."/>
            <person name="Ciuffetti L."/>
            <person name="Hamelin R.C."/>
            <person name="Kema G.H.J."/>
            <person name="Lawrence C."/>
            <person name="Scott J.A."/>
            <person name="Spatafora J.W."/>
            <person name="Turgeon B.G."/>
            <person name="de Wit P.J.G.M."/>
            <person name="Zhong S."/>
            <person name="Goodwin S.B."/>
            <person name="Grigoriev I.V."/>
        </authorList>
    </citation>
    <scope>NUCLEOTIDE SEQUENCE [LARGE SCALE GENOMIC DNA]</scope>
    <source>
        <strain evidence="2">28A</strain>
    </source>
</reference>
<reference evidence="1 2" key="2">
    <citation type="journal article" date="2013" name="PLoS Genet.">
        <title>Comparative genome structure, secondary metabolite, and effector coding capacity across Cochliobolus pathogens.</title>
        <authorList>
            <person name="Condon B.J."/>
            <person name="Leng Y."/>
            <person name="Wu D."/>
            <person name="Bushley K.E."/>
            <person name="Ohm R.A."/>
            <person name="Otillar R."/>
            <person name="Martin J."/>
            <person name="Schackwitz W."/>
            <person name="Grimwood J."/>
            <person name="MohdZainudin N."/>
            <person name="Xue C."/>
            <person name="Wang R."/>
            <person name="Manning V.A."/>
            <person name="Dhillon B."/>
            <person name="Tu Z.J."/>
            <person name="Steffenson B.J."/>
            <person name="Salamov A."/>
            <person name="Sun H."/>
            <person name="Lowry S."/>
            <person name="LaButti K."/>
            <person name="Han J."/>
            <person name="Copeland A."/>
            <person name="Lindquist E."/>
            <person name="Barry K."/>
            <person name="Schmutz J."/>
            <person name="Baker S.E."/>
            <person name="Ciuffetti L.M."/>
            <person name="Grigoriev I.V."/>
            <person name="Zhong S."/>
            <person name="Turgeon B.G."/>
        </authorList>
    </citation>
    <scope>NUCLEOTIDE SEQUENCE [LARGE SCALE GENOMIC DNA]</scope>
    <source>
        <strain evidence="2">28A</strain>
    </source>
</reference>
<dbReference type="GeneID" id="19399729"/>